<keyword evidence="1" id="KW-0472">Membrane</keyword>
<dbReference type="GeneID" id="89683971"/>
<dbReference type="EMBL" id="JAHDTB010000026">
    <property type="protein sequence ID" value="MBW8289926.1"/>
    <property type="molecule type" value="Genomic_DNA"/>
</dbReference>
<evidence type="ECO:0000256" key="1">
    <source>
        <dbReference type="SAM" id="Phobius"/>
    </source>
</evidence>
<dbReference type="Proteomes" id="UP000711178">
    <property type="component" value="Unassembled WGS sequence"/>
</dbReference>
<keyword evidence="1" id="KW-0812">Transmembrane</keyword>
<evidence type="ECO:0000313" key="2">
    <source>
        <dbReference type="EMBL" id="MBW8289926.1"/>
    </source>
</evidence>
<keyword evidence="1" id="KW-1133">Transmembrane helix</keyword>
<feature type="transmembrane region" description="Helical" evidence="1">
    <location>
        <begin position="40"/>
        <end position="62"/>
    </location>
</feature>
<reference evidence="2 3" key="1">
    <citation type="submission" date="2021-05" db="EMBL/GenBank/DDBJ databases">
        <title>Draft Whole Genome Sequencing Of Biosensor Chromobacterium violaceum Strain CV026 Reveals A Regulatory RNA In Chromobacterium violaceum Phenotype Regulatory Network.</title>
        <authorList>
            <person name="Hong K.W."/>
            <person name="Chan K.G."/>
            <person name="Chang C.-Y."/>
        </authorList>
    </citation>
    <scope>NUCLEOTIDE SEQUENCE [LARGE SCALE GENOMIC DNA]</scope>
    <source>
        <strain evidence="2 3">ATCC 31532</strain>
    </source>
</reference>
<protein>
    <submittedName>
        <fullName evidence="2">Uncharacterized protein</fullName>
    </submittedName>
</protein>
<keyword evidence="3" id="KW-1185">Reference proteome</keyword>
<gene>
    <name evidence="2" type="ORF">KIF53_20000</name>
</gene>
<feature type="transmembrane region" description="Helical" evidence="1">
    <location>
        <begin position="74"/>
        <end position="92"/>
    </location>
</feature>
<evidence type="ECO:0000313" key="3">
    <source>
        <dbReference type="Proteomes" id="UP000711178"/>
    </source>
</evidence>
<comment type="caution">
    <text evidence="2">The sequence shown here is derived from an EMBL/GenBank/DDBJ whole genome shotgun (WGS) entry which is preliminary data.</text>
</comment>
<dbReference type="RefSeq" id="WP_043578969.1">
    <property type="nucleotide sequence ID" value="NZ_CP142381.1"/>
</dbReference>
<proteinExistence type="predicted"/>
<name>A0ABS7FIL4_9NEIS</name>
<accession>A0ABS7FIL4</accession>
<sequence>MMSEFFRVEDRIAGIPPLPSPASLASAGWNLKGVGMRNHVVAAGLAIAIALAILYLVIVGLAYLQPYLFQVKPLHMVIFSTAVVAASSLLVIRRRLRKRG</sequence>
<organism evidence="2 3">
    <name type="scientific">Chromobacterium subtsugae</name>
    <dbReference type="NCBI Taxonomy" id="251747"/>
    <lineage>
        <taxon>Bacteria</taxon>
        <taxon>Pseudomonadati</taxon>
        <taxon>Pseudomonadota</taxon>
        <taxon>Betaproteobacteria</taxon>
        <taxon>Neisseriales</taxon>
        <taxon>Chromobacteriaceae</taxon>
        <taxon>Chromobacterium</taxon>
    </lineage>
</organism>